<sequence>MKKAYKLLNILTMLSTIFLGSFSFIDNNKISISDLDERISADHGAKIILRANNGDNASIVLDRDRTKNTVESVKKKLLDAVDYQFQKYYKKVEGWVQEFDDFFKDLYRIEEVQYVRTRNSPYYDKNLTLQEYIDKSSLDWASESKSSYEKLGLLKPITDFGYYNRPYNVDLNFEAKYIPKIGYTYEFTNNYSRVKTPYEVPKYEQTTIPLENKILEHGFVPYKKDTSLNGVFSKISGTENEYYALTNLNYSSDEITIREHYYRKWQPTFADLDKNNFDKKNIKELRFFRWKIRPIKAYTHKKFTNIETDDFFPKNSNGSFSRKRLLFFWKDPTIDKWRIINNSELKAISTRWSETKSNYKNILERENFFDYFYGQKYEPKTISVDINHSRKNVSPKYNIFADYFTFPYYIYYKGIHYQFYKEKVYNGWENLVNLFVNNLKINTNNLKLKDNYVFSRIDQNLKFGFSYNDRFLKLIDHLRKIGKYKVSSWKNKFKNLAIDYADLNSIKANPNTNYFDTLIETKGLNYVSQFQKELFSFLGITVSEIDDTQYDFLMKLPELFDFFNNSAKLIGDVYVGSNKISDRVLMSDGNTIDINLNSSEITNIIPPSDLNRNFVQIKINNLRIQSSKISEFNGKSVDFSTIENDNRYFKIDDVSLRFSLNYRYDFLNINFKNSIKELNDFNVRTYESLYAEDFDKKVAVERSIDTNDILIDVYKSAYQNSNSIYINQDGVYSPRQNIWTKDELNLITKLANKYNFNLLPNNITGEFWLIIRVLNGNDFTIPGSEKYPELIPNKLYFLKNDENIKSKFYLVKFKAHNKLIDINKSQVSFENDDISKIKLSYLNNDFVINLQTDYENNLVSDQTINLKINDEFSIKVDDSIKLIRLIEPLLASKGLKILNNSIQTSENNRNISFTLYSLDKIQKTAFNPITNFDIVFEKENNNIFKIKGKYDNNTIFNVDYKVSINPEKVSLYLVDPKVFESTPVSVSKDKITELIKTEINKFDFIIKSWDGFDASKNYNELLLINPSSDSNGETEDESGDISRDEIFRNDRNISNENQTDNQTRSQTNSNNQSNNEIKTLNKSNKNNSNENFLTNNNGNHDIDKKAGSIIFDLSDKKTLIIFIVSISLISLSFVSGLVYGIIKLKRKNKLKRNKTNKN</sequence>
<reference evidence="3" key="1">
    <citation type="submission" date="2021-11" db="EMBL/GenBank/DDBJ databases">
        <title>Description of Mycoplasma bradburyaesp. nov.from sea birds: a tribute to a great mycoplasmologist.</title>
        <authorList>
            <person name="Ramirez A.S."/>
            <person name="Poveda C."/>
            <person name="Suarez-Perez A."/>
            <person name="Rosales R.S."/>
            <person name="Dijkman R."/>
            <person name="Feberwee A."/>
            <person name="Spergser J."/>
            <person name="Szostak M.P."/>
            <person name="Ressel L."/>
            <person name="Calabuig P."/>
            <person name="Catania S."/>
            <person name="Gobbo F."/>
            <person name="Timofte D."/>
            <person name="Poveda J.B."/>
        </authorList>
    </citation>
    <scope>NUCLEOTIDE SEQUENCE [LARGE SCALE GENOMIC DNA]</scope>
    <source>
        <strain evidence="3">T158</strain>
    </source>
</reference>
<protein>
    <submittedName>
        <fullName evidence="3">Uncharacterized protein</fullName>
    </submittedName>
</protein>
<dbReference type="Proteomes" id="UP001220940">
    <property type="component" value="Unassembled WGS sequence"/>
</dbReference>
<gene>
    <name evidence="3" type="ORF">LNO68_00945</name>
</gene>
<evidence type="ECO:0000313" key="4">
    <source>
        <dbReference type="Proteomes" id="UP001220940"/>
    </source>
</evidence>
<evidence type="ECO:0000256" key="2">
    <source>
        <dbReference type="SAM" id="Phobius"/>
    </source>
</evidence>
<organism evidence="3 4">
    <name type="scientific">Mycoplasma bradburyae</name>
    <dbReference type="NCBI Taxonomy" id="2963128"/>
    <lineage>
        <taxon>Bacteria</taxon>
        <taxon>Bacillati</taxon>
        <taxon>Mycoplasmatota</taxon>
        <taxon>Mollicutes</taxon>
        <taxon>Mycoplasmataceae</taxon>
        <taxon>Mycoplasma</taxon>
    </lineage>
</organism>
<name>A0ABT5GAG0_9MOLU</name>
<keyword evidence="2" id="KW-0472">Membrane</keyword>
<keyword evidence="4" id="KW-1185">Reference proteome</keyword>
<feature type="transmembrane region" description="Helical" evidence="2">
    <location>
        <begin position="1119"/>
        <end position="1142"/>
    </location>
</feature>
<dbReference type="RefSeq" id="WP_255034735.1">
    <property type="nucleotide sequence ID" value="NZ_CP101414.1"/>
</dbReference>
<comment type="caution">
    <text evidence="3">The sequence shown here is derived from an EMBL/GenBank/DDBJ whole genome shotgun (WGS) entry which is preliminary data.</text>
</comment>
<feature type="transmembrane region" description="Helical" evidence="2">
    <location>
        <begin position="7"/>
        <end position="25"/>
    </location>
</feature>
<evidence type="ECO:0000256" key="1">
    <source>
        <dbReference type="SAM" id="MobiDB-lite"/>
    </source>
</evidence>
<proteinExistence type="predicted"/>
<feature type="region of interest" description="Disordered" evidence="1">
    <location>
        <begin position="1024"/>
        <end position="1098"/>
    </location>
</feature>
<evidence type="ECO:0000313" key="3">
    <source>
        <dbReference type="EMBL" id="MDC4181754.1"/>
    </source>
</evidence>
<dbReference type="EMBL" id="JAJHZM010000002">
    <property type="protein sequence ID" value="MDC4181754.1"/>
    <property type="molecule type" value="Genomic_DNA"/>
</dbReference>
<keyword evidence="2" id="KW-1133">Transmembrane helix</keyword>
<feature type="compositionally biased region" description="Basic and acidic residues" evidence="1">
    <location>
        <begin position="1040"/>
        <end position="1053"/>
    </location>
</feature>
<accession>A0ABT5GAG0</accession>
<feature type="compositionally biased region" description="Low complexity" evidence="1">
    <location>
        <begin position="1057"/>
        <end position="1098"/>
    </location>
</feature>
<keyword evidence="2" id="KW-0812">Transmembrane</keyword>